<comment type="cofactor">
    <cofactor evidence="1">
        <name>Fe cation</name>
        <dbReference type="ChEBI" id="CHEBI:24875"/>
    </cofactor>
</comment>
<evidence type="ECO:0000313" key="3">
    <source>
        <dbReference type="Proteomes" id="UP000001593"/>
    </source>
</evidence>
<dbReference type="PhylomeDB" id="A7RJA0"/>
<dbReference type="HOGENOM" id="CLU_048953_7_0_1"/>
<dbReference type="EMBL" id="DS469513">
    <property type="protein sequence ID" value="EDO48545.1"/>
    <property type="molecule type" value="Genomic_DNA"/>
</dbReference>
<accession>A7RJA0</accession>
<organism evidence="2 3">
    <name type="scientific">Nematostella vectensis</name>
    <name type="common">Starlet sea anemone</name>
    <dbReference type="NCBI Taxonomy" id="45351"/>
    <lineage>
        <taxon>Eukaryota</taxon>
        <taxon>Metazoa</taxon>
        <taxon>Cnidaria</taxon>
        <taxon>Anthozoa</taxon>
        <taxon>Hexacorallia</taxon>
        <taxon>Actiniaria</taxon>
        <taxon>Edwardsiidae</taxon>
        <taxon>Nematostella</taxon>
    </lineage>
</organism>
<name>A7RJA0_NEMVE</name>
<evidence type="ECO:0000256" key="1">
    <source>
        <dbReference type="ARBA" id="ARBA00001962"/>
    </source>
</evidence>
<keyword evidence="3" id="KW-1185">Reference proteome</keyword>
<dbReference type="Proteomes" id="UP000001593">
    <property type="component" value="Unassembled WGS sequence"/>
</dbReference>
<dbReference type="OrthoDB" id="445007at2759"/>
<evidence type="ECO:0008006" key="4">
    <source>
        <dbReference type="Google" id="ProtNLM"/>
    </source>
</evidence>
<dbReference type="STRING" id="45351.A7RJA0"/>
<dbReference type="PANTHER" id="PTHR20883">
    <property type="entry name" value="PHYTANOYL-COA DIOXYGENASE DOMAIN CONTAINING 1"/>
    <property type="match status" value="1"/>
</dbReference>
<gene>
    <name evidence="2" type="ORF">NEMVEDRAFT_v1g238707</name>
</gene>
<dbReference type="Gene3D" id="2.60.120.620">
    <property type="entry name" value="q2cbj1_9rhob like domain"/>
    <property type="match status" value="1"/>
</dbReference>
<dbReference type="InParanoid" id="A7RJA0"/>
<sequence>MAALCRLRLATRSSNSCNIAQKGSLLRLSNIFRKPLQTLLVSRHLSSPAANLALTDEQKQQFEEEGYLIINDVLDKEHIQRMKDALDECEERAKHLEKSTNHLTLDPMSIPGNSLLQRVHIPSLLFPVFEETIKNEKILDIVSDLIGPNIRYIRQDKVNVKHPKGTGFPIKWHQDWAFNPHTNQDLVMICISIDDTNIENGCLQVVPKSHKGPLLSHYRDGEFASAINDHRFDPSKAKHLEVPSGGISLHHVSSIHGSAINRSKNKRRLYVYQYCSTDAWPLLGVSSNEFTNIGPVDWDRFTSTLVRGKCTLYPRMEKIDIALPVPFDKGYVFEHQDSIVSTHDNPQ</sequence>
<dbReference type="AlphaFoldDB" id="A7RJA0"/>
<evidence type="ECO:0000313" key="2">
    <source>
        <dbReference type="EMBL" id="EDO48545.1"/>
    </source>
</evidence>
<proteinExistence type="predicted"/>
<dbReference type="SUPFAM" id="SSF51197">
    <property type="entry name" value="Clavaminate synthase-like"/>
    <property type="match status" value="1"/>
</dbReference>
<protein>
    <recommendedName>
        <fullName evidence="4">Phytanoyl-CoA dioxygenase</fullName>
    </recommendedName>
</protein>
<dbReference type="eggNOG" id="KOG3290">
    <property type="taxonomic scope" value="Eukaryota"/>
</dbReference>
<dbReference type="OMA" id="SYLTIHG"/>
<reference evidence="2 3" key="1">
    <citation type="journal article" date="2007" name="Science">
        <title>Sea anemone genome reveals ancestral eumetazoan gene repertoire and genomic organization.</title>
        <authorList>
            <person name="Putnam N.H."/>
            <person name="Srivastava M."/>
            <person name="Hellsten U."/>
            <person name="Dirks B."/>
            <person name="Chapman J."/>
            <person name="Salamov A."/>
            <person name="Terry A."/>
            <person name="Shapiro H."/>
            <person name="Lindquist E."/>
            <person name="Kapitonov V.V."/>
            <person name="Jurka J."/>
            <person name="Genikhovich G."/>
            <person name="Grigoriev I.V."/>
            <person name="Lucas S.M."/>
            <person name="Steele R.E."/>
            <person name="Finnerty J.R."/>
            <person name="Technau U."/>
            <person name="Martindale M.Q."/>
            <person name="Rokhsar D.S."/>
        </authorList>
    </citation>
    <scope>NUCLEOTIDE SEQUENCE [LARGE SCALE GENOMIC DNA]</scope>
    <source>
        <strain evidence="3">CH2 X CH6</strain>
    </source>
</reference>
<dbReference type="PANTHER" id="PTHR20883:SF46">
    <property type="entry name" value="PHYTANOYL-COA HYDROXYLASE"/>
    <property type="match status" value="1"/>
</dbReference>
<dbReference type="Pfam" id="PF05721">
    <property type="entry name" value="PhyH"/>
    <property type="match status" value="1"/>
</dbReference>
<dbReference type="InterPro" id="IPR008775">
    <property type="entry name" value="Phytyl_CoA_dOase-like"/>
</dbReference>